<proteinExistence type="predicted"/>
<dbReference type="VEuPathDB" id="FungiDB:ASPVEDRAFT_862608"/>
<dbReference type="GeneID" id="63733324"/>
<feature type="transmembrane region" description="Helical" evidence="1">
    <location>
        <begin position="80"/>
        <end position="98"/>
    </location>
</feature>
<keyword evidence="1" id="KW-1133">Transmembrane helix</keyword>
<dbReference type="Proteomes" id="UP000184073">
    <property type="component" value="Unassembled WGS sequence"/>
</dbReference>
<sequence>MRDFIRLCCKSTQGFLFPNAGVGKTECQGEGAKHFETLGLWGWTCDCSVSCLQRVEKRNRLCFSDMCITFLNLERVRSPFLLSLLLVSSVFLMVSGRMNSHA</sequence>
<organism evidence="2 3">
    <name type="scientific">Aspergillus versicolor CBS 583.65</name>
    <dbReference type="NCBI Taxonomy" id="1036611"/>
    <lineage>
        <taxon>Eukaryota</taxon>
        <taxon>Fungi</taxon>
        <taxon>Dikarya</taxon>
        <taxon>Ascomycota</taxon>
        <taxon>Pezizomycotina</taxon>
        <taxon>Eurotiomycetes</taxon>
        <taxon>Eurotiomycetidae</taxon>
        <taxon>Eurotiales</taxon>
        <taxon>Aspergillaceae</taxon>
        <taxon>Aspergillus</taxon>
        <taxon>Aspergillus subgen. Nidulantes</taxon>
    </lineage>
</organism>
<keyword evidence="1" id="KW-0812">Transmembrane</keyword>
<evidence type="ECO:0000256" key="1">
    <source>
        <dbReference type="SAM" id="Phobius"/>
    </source>
</evidence>
<evidence type="ECO:0000313" key="2">
    <source>
        <dbReference type="EMBL" id="OJJ05642.1"/>
    </source>
</evidence>
<dbReference type="EMBL" id="KV878133">
    <property type="protein sequence ID" value="OJJ05642.1"/>
    <property type="molecule type" value="Genomic_DNA"/>
</dbReference>
<gene>
    <name evidence="2" type="ORF">ASPVEDRAFT_862608</name>
</gene>
<keyword evidence="1" id="KW-0472">Membrane</keyword>
<accession>A0A1L9PW24</accession>
<dbReference type="RefSeq" id="XP_040671404.1">
    <property type="nucleotide sequence ID" value="XM_040817813.1"/>
</dbReference>
<reference evidence="3" key="1">
    <citation type="journal article" date="2017" name="Genome Biol.">
        <title>Comparative genomics reveals high biological diversity and specific adaptations in the industrially and medically important fungal genus Aspergillus.</title>
        <authorList>
            <person name="de Vries R.P."/>
            <person name="Riley R."/>
            <person name="Wiebenga A."/>
            <person name="Aguilar-Osorio G."/>
            <person name="Amillis S."/>
            <person name="Uchima C.A."/>
            <person name="Anderluh G."/>
            <person name="Asadollahi M."/>
            <person name="Askin M."/>
            <person name="Barry K."/>
            <person name="Battaglia E."/>
            <person name="Bayram O."/>
            <person name="Benocci T."/>
            <person name="Braus-Stromeyer S.A."/>
            <person name="Caldana C."/>
            <person name="Canovas D."/>
            <person name="Cerqueira G.C."/>
            <person name="Chen F."/>
            <person name="Chen W."/>
            <person name="Choi C."/>
            <person name="Clum A."/>
            <person name="Dos Santos R.A."/>
            <person name="Damasio A.R."/>
            <person name="Diallinas G."/>
            <person name="Emri T."/>
            <person name="Fekete E."/>
            <person name="Flipphi M."/>
            <person name="Freyberg S."/>
            <person name="Gallo A."/>
            <person name="Gournas C."/>
            <person name="Habgood R."/>
            <person name="Hainaut M."/>
            <person name="Harispe M.L."/>
            <person name="Henrissat B."/>
            <person name="Hilden K.S."/>
            <person name="Hope R."/>
            <person name="Hossain A."/>
            <person name="Karabika E."/>
            <person name="Karaffa L."/>
            <person name="Karanyi Z."/>
            <person name="Krasevec N."/>
            <person name="Kuo A."/>
            <person name="Kusch H."/>
            <person name="LaButti K."/>
            <person name="Lagendijk E.L."/>
            <person name="Lapidus A."/>
            <person name="Levasseur A."/>
            <person name="Lindquist E."/>
            <person name="Lipzen A."/>
            <person name="Logrieco A.F."/>
            <person name="MacCabe A."/>
            <person name="Maekelae M.R."/>
            <person name="Malavazi I."/>
            <person name="Melin P."/>
            <person name="Meyer V."/>
            <person name="Mielnichuk N."/>
            <person name="Miskei M."/>
            <person name="Molnar A.P."/>
            <person name="Mule G."/>
            <person name="Ngan C.Y."/>
            <person name="Orejas M."/>
            <person name="Orosz E."/>
            <person name="Ouedraogo J.P."/>
            <person name="Overkamp K.M."/>
            <person name="Park H.-S."/>
            <person name="Perrone G."/>
            <person name="Piumi F."/>
            <person name="Punt P.J."/>
            <person name="Ram A.F."/>
            <person name="Ramon A."/>
            <person name="Rauscher S."/>
            <person name="Record E."/>
            <person name="Riano-Pachon D.M."/>
            <person name="Robert V."/>
            <person name="Roehrig J."/>
            <person name="Ruller R."/>
            <person name="Salamov A."/>
            <person name="Salih N.S."/>
            <person name="Samson R.A."/>
            <person name="Sandor E."/>
            <person name="Sanguinetti M."/>
            <person name="Schuetze T."/>
            <person name="Sepcic K."/>
            <person name="Shelest E."/>
            <person name="Sherlock G."/>
            <person name="Sophianopoulou V."/>
            <person name="Squina F.M."/>
            <person name="Sun H."/>
            <person name="Susca A."/>
            <person name="Todd R.B."/>
            <person name="Tsang A."/>
            <person name="Unkles S.E."/>
            <person name="van de Wiele N."/>
            <person name="van Rossen-Uffink D."/>
            <person name="Oliveira J.V."/>
            <person name="Vesth T.C."/>
            <person name="Visser J."/>
            <person name="Yu J.-H."/>
            <person name="Zhou M."/>
            <person name="Andersen M.R."/>
            <person name="Archer D.B."/>
            <person name="Baker S.E."/>
            <person name="Benoit I."/>
            <person name="Brakhage A.A."/>
            <person name="Braus G.H."/>
            <person name="Fischer R."/>
            <person name="Frisvad J.C."/>
            <person name="Goldman G.H."/>
            <person name="Houbraken J."/>
            <person name="Oakley B."/>
            <person name="Pocsi I."/>
            <person name="Scazzocchio C."/>
            <person name="Seiboth B."/>
            <person name="vanKuyk P.A."/>
            <person name="Wortman J."/>
            <person name="Dyer P.S."/>
            <person name="Grigoriev I.V."/>
        </authorList>
    </citation>
    <scope>NUCLEOTIDE SEQUENCE [LARGE SCALE GENOMIC DNA]</scope>
    <source>
        <strain evidence="3">CBS 583.65</strain>
    </source>
</reference>
<keyword evidence="3" id="KW-1185">Reference proteome</keyword>
<dbReference type="AlphaFoldDB" id="A0A1L9PW24"/>
<name>A0A1L9PW24_ASPVE</name>
<protein>
    <submittedName>
        <fullName evidence="2">Uncharacterized protein</fullName>
    </submittedName>
</protein>
<evidence type="ECO:0000313" key="3">
    <source>
        <dbReference type="Proteomes" id="UP000184073"/>
    </source>
</evidence>